<feature type="transmembrane region" description="Helical" evidence="1">
    <location>
        <begin position="20"/>
        <end position="43"/>
    </location>
</feature>
<keyword evidence="1" id="KW-1133">Transmembrane helix</keyword>
<gene>
    <name evidence="2" type="ORF">BV82_3519</name>
</gene>
<reference evidence="2 3" key="2">
    <citation type="journal article" date="2016" name="Front. Microbiol.">
        <title>When Genome-Based Approach Meets the 'Old but Good': Revealing Genes Involved in the Antibacterial Activity of Pseudomonas sp. P482 against Soft Rot Pathogens.</title>
        <authorList>
            <person name="Krzyzanowska D.M."/>
            <person name="Ossowicki A."/>
            <person name="Rajewska M."/>
            <person name="Maciag T."/>
            <person name="Jablonska M."/>
            <person name="Obuchowski M."/>
            <person name="Heeb S."/>
            <person name="Jafra S."/>
        </authorList>
    </citation>
    <scope>NUCLEOTIDE SEQUENCE [LARGE SCALE GENOMIC DNA]</scope>
    <source>
        <strain evidence="2 3">P482</strain>
    </source>
</reference>
<evidence type="ECO:0000256" key="1">
    <source>
        <dbReference type="SAM" id="Phobius"/>
    </source>
</evidence>
<evidence type="ECO:0000313" key="2">
    <source>
        <dbReference type="EMBL" id="KDN98791.1"/>
    </source>
</evidence>
<feature type="transmembrane region" description="Helical" evidence="1">
    <location>
        <begin position="194"/>
        <end position="215"/>
    </location>
</feature>
<dbReference type="GeneID" id="98282838"/>
<dbReference type="RefSeq" id="WP_010225566.1">
    <property type="nucleotide sequence ID" value="NZ_CATKPL010000044.1"/>
</dbReference>
<proteinExistence type="predicted"/>
<dbReference type="KEGG" id="pdw:BV82_3519"/>
<dbReference type="EMBL" id="CP071706">
    <property type="protein sequence ID" value="KDN98791.1"/>
    <property type="molecule type" value="Genomic_DNA"/>
</dbReference>
<organism evidence="2 3">
    <name type="scientific">Pseudomonas donghuensis</name>
    <dbReference type="NCBI Taxonomy" id="1163398"/>
    <lineage>
        <taxon>Bacteria</taxon>
        <taxon>Pseudomonadati</taxon>
        <taxon>Pseudomonadota</taxon>
        <taxon>Gammaproteobacteria</taxon>
        <taxon>Pseudomonadales</taxon>
        <taxon>Pseudomonadaceae</taxon>
        <taxon>Pseudomonas</taxon>
    </lineage>
</organism>
<keyword evidence="3" id="KW-1185">Reference proteome</keyword>
<dbReference type="Proteomes" id="UP000027121">
    <property type="component" value="Chromosome"/>
</dbReference>
<keyword evidence="1" id="KW-0472">Membrane</keyword>
<sequence>MWKQLLSQSRQSQLKPGLIMAGKVALTLASLGTAHYMGFIMAVPFEVLSIISITFLVGFVGVFTFYVTLCYLVAKVFSFAISQFYYSFIAPFAACVYAAGRIKPGRLRKAAVRLHKETPLAEKIAYGLVMVIAFPLLLNFSYLKFDFSDAGGMVISLTLGIIAAAILKSGILIRGKAQIARIRDKRRVALRRRLLKEYLYLVVGMLLCLSFYAGMVRFQKVLGEDQIHLSGHGYTGDVHVIFNSAGAYLAIEDSGRERVFIYVDGDVSMRVKGQLRGSSEGQAAAPASADE</sequence>
<name>A0AAP0SFH8_9PSED</name>
<feature type="transmembrane region" description="Helical" evidence="1">
    <location>
        <begin position="150"/>
        <end position="173"/>
    </location>
</feature>
<feature type="transmembrane region" description="Helical" evidence="1">
    <location>
        <begin position="50"/>
        <end position="74"/>
    </location>
</feature>
<keyword evidence="1" id="KW-0812">Transmembrane</keyword>
<feature type="transmembrane region" description="Helical" evidence="1">
    <location>
        <begin position="120"/>
        <end position="138"/>
    </location>
</feature>
<evidence type="ECO:0000313" key="3">
    <source>
        <dbReference type="Proteomes" id="UP000027121"/>
    </source>
</evidence>
<accession>A0AAP0SFH8</accession>
<protein>
    <submittedName>
        <fullName evidence="2">Uncharacterized protein</fullName>
    </submittedName>
</protein>
<reference evidence="2 3" key="1">
    <citation type="journal article" date="2014" name="Genome Announc.">
        <title>Genome Sequence of Pseudomonas sp. Strain P482, a Tomato Rhizosphere Isolate with Broad-Spectrum Antimicrobial Activity.</title>
        <authorList>
            <person name="Krzyzanowska D.M."/>
            <person name="Ossowicki A."/>
            <person name="Jafra S."/>
        </authorList>
    </citation>
    <scope>NUCLEOTIDE SEQUENCE [LARGE SCALE GENOMIC DNA]</scope>
    <source>
        <strain evidence="2 3">P482</strain>
    </source>
</reference>
<feature type="transmembrane region" description="Helical" evidence="1">
    <location>
        <begin position="80"/>
        <end position="99"/>
    </location>
</feature>
<dbReference type="AlphaFoldDB" id="A0AAP0SFH8"/>